<accession>A0A1A9AR28</accession>
<feature type="region of interest" description="Disordered" evidence="1">
    <location>
        <begin position="30"/>
        <end position="66"/>
    </location>
</feature>
<evidence type="ECO:0000256" key="1">
    <source>
        <dbReference type="SAM" id="MobiDB-lite"/>
    </source>
</evidence>
<gene>
    <name evidence="2" type="ORF">POVWA2_092330</name>
</gene>
<reference evidence="3" key="1">
    <citation type="submission" date="2016-05" db="EMBL/GenBank/DDBJ databases">
        <authorList>
            <person name="Naeem Raeece"/>
        </authorList>
    </citation>
    <scope>NUCLEOTIDE SEQUENCE [LARGE SCALE GENOMIC DNA]</scope>
</reference>
<organism evidence="2 3">
    <name type="scientific">Plasmodium ovale wallikeri</name>
    <dbReference type="NCBI Taxonomy" id="864142"/>
    <lineage>
        <taxon>Eukaryota</taxon>
        <taxon>Sar</taxon>
        <taxon>Alveolata</taxon>
        <taxon>Apicomplexa</taxon>
        <taxon>Aconoidasida</taxon>
        <taxon>Haemosporida</taxon>
        <taxon>Plasmodiidae</taxon>
        <taxon>Plasmodium</taxon>
        <taxon>Plasmodium (Plasmodium)</taxon>
    </lineage>
</organism>
<evidence type="ECO:0000313" key="3">
    <source>
        <dbReference type="Proteomes" id="UP000078550"/>
    </source>
</evidence>
<dbReference type="AlphaFoldDB" id="A0A1A9AR28"/>
<proteinExistence type="predicted"/>
<name>A0A1A9AR28_PLAOA</name>
<sequence length="211" mass="23548">MLVENGIYRLENIYVLRRITSENKMALETKTDKAENKTTGSTTSKESFSVIGGTGYRRNAPSPPTVGLRGVTLENKIMNETKVDQTENRASENLYKSPLPTNIGLRRITSENKMALETKTDKTENEASGSKEETTLPTNVGLNRITSGYKMAYETKMDKTENKASENVYKAPLPTNVGLRRITSENNSCRYCMTLTMLDAVPKTARQFTKA</sequence>
<protein>
    <submittedName>
        <fullName evidence="2">Uncharacterized protein</fullName>
    </submittedName>
</protein>
<feature type="compositionally biased region" description="Polar residues" evidence="1">
    <location>
        <begin position="37"/>
        <end position="47"/>
    </location>
</feature>
<dbReference type="EMBL" id="FLRE01002912">
    <property type="protein sequence ID" value="SBT59152.1"/>
    <property type="molecule type" value="Genomic_DNA"/>
</dbReference>
<dbReference type="Proteomes" id="UP000078550">
    <property type="component" value="Unassembled WGS sequence"/>
</dbReference>
<evidence type="ECO:0000313" key="2">
    <source>
        <dbReference type="EMBL" id="SBT59152.1"/>
    </source>
</evidence>